<evidence type="ECO:0000313" key="7">
    <source>
        <dbReference type="EMBL" id="MCX3264966.1"/>
    </source>
</evidence>
<dbReference type="InterPro" id="IPR013324">
    <property type="entry name" value="RNA_pol_sigma_r3/r4-like"/>
</dbReference>
<evidence type="ECO:0000256" key="4">
    <source>
        <dbReference type="ARBA" id="ARBA00023163"/>
    </source>
</evidence>
<dbReference type="Proteomes" id="UP001142592">
    <property type="component" value="Unassembled WGS sequence"/>
</dbReference>
<evidence type="ECO:0000259" key="6">
    <source>
        <dbReference type="Pfam" id="PF08281"/>
    </source>
</evidence>
<evidence type="ECO:0000259" key="5">
    <source>
        <dbReference type="Pfam" id="PF04542"/>
    </source>
</evidence>
<dbReference type="SUPFAM" id="SSF88946">
    <property type="entry name" value="Sigma2 domain of RNA polymerase sigma factors"/>
    <property type="match status" value="1"/>
</dbReference>
<accession>A0A9X3DF12</accession>
<keyword evidence="2" id="KW-0805">Transcription regulation</keyword>
<feature type="domain" description="RNA polymerase sigma factor 70 region 4 type 2" evidence="6">
    <location>
        <begin position="108"/>
        <end position="157"/>
    </location>
</feature>
<keyword evidence="3" id="KW-0731">Sigma factor</keyword>
<keyword evidence="8" id="KW-1185">Reference proteome</keyword>
<organism evidence="7 8">
    <name type="scientific">Pedobacter agri</name>
    <dbReference type="NCBI Taxonomy" id="454586"/>
    <lineage>
        <taxon>Bacteria</taxon>
        <taxon>Pseudomonadati</taxon>
        <taxon>Bacteroidota</taxon>
        <taxon>Sphingobacteriia</taxon>
        <taxon>Sphingobacteriales</taxon>
        <taxon>Sphingobacteriaceae</taxon>
        <taxon>Pedobacter</taxon>
    </lineage>
</organism>
<dbReference type="GO" id="GO:0006352">
    <property type="term" value="P:DNA-templated transcription initiation"/>
    <property type="evidence" value="ECO:0007669"/>
    <property type="project" value="InterPro"/>
</dbReference>
<proteinExistence type="inferred from homology"/>
<dbReference type="InterPro" id="IPR013325">
    <property type="entry name" value="RNA_pol_sigma_r2"/>
</dbReference>
<dbReference type="GO" id="GO:0003677">
    <property type="term" value="F:DNA binding"/>
    <property type="evidence" value="ECO:0007669"/>
    <property type="project" value="InterPro"/>
</dbReference>
<dbReference type="Gene3D" id="1.10.1740.10">
    <property type="match status" value="1"/>
</dbReference>
<evidence type="ECO:0000256" key="3">
    <source>
        <dbReference type="ARBA" id="ARBA00023082"/>
    </source>
</evidence>
<dbReference type="InterPro" id="IPR007627">
    <property type="entry name" value="RNA_pol_sigma70_r2"/>
</dbReference>
<comment type="similarity">
    <text evidence="1">Belongs to the sigma-70 factor family. ECF subfamily.</text>
</comment>
<comment type="caution">
    <text evidence="7">The sequence shown here is derived from an EMBL/GenBank/DDBJ whole genome shotgun (WGS) entry which is preliminary data.</text>
</comment>
<dbReference type="Gene3D" id="1.10.10.10">
    <property type="entry name" value="Winged helix-like DNA-binding domain superfamily/Winged helix DNA-binding domain"/>
    <property type="match status" value="1"/>
</dbReference>
<dbReference type="InterPro" id="IPR036388">
    <property type="entry name" value="WH-like_DNA-bd_sf"/>
</dbReference>
<dbReference type="InterPro" id="IPR013249">
    <property type="entry name" value="RNA_pol_sigma70_r4_t2"/>
</dbReference>
<dbReference type="Pfam" id="PF04542">
    <property type="entry name" value="Sigma70_r2"/>
    <property type="match status" value="1"/>
</dbReference>
<dbReference type="Pfam" id="PF08281">
    <property type="entry name" value="Sigma70_r4_2"/>
    <property type="match status" value="1"/>
</dbReference>
<reference evidence="7" key="1">
    <citation type="submission" date="2022-11" db="EMBL/GenBank/DDBJ databases">
        <authorList>
            <person name="Graham C."/>
            <person name="Newman J.D."/>
        </authorList>
    </citation>
    <scope>NUCLEOTIDE SEQUENCE</scope>
    <source>
        <strain evidence="7">DSM 19486</strain>
    </source>
</reference>
<evidence type="ECO:0000256" key="2">
    <source>
        <dbReference type="ARBA" id="ARBA00023015"/>
    </source>
</evidence>
<evidence type="ECO:0000313" key="8">
    <source>
        <dbReference type="Proteomes" id="UP001142592"/>
    </source>
</evidence>
<protein>
    <submittedName>
        <fullName evidence="7">Sigma-70 family RNA polymerase sigma factor</fullName>
    </submittedName>
</protein>
<dbReference type="NCBIfam" id="TIGR02937">
    <property type="entry name" value="sigma70-ECF"/>
    <property type="match status" value="1"/>
</dbReference>
<name>A0A9X3DF12_9SPHI</name>
<gene>
    <name evidence="7" type="ORF">OQZ29_09430</name>
</gene>
<sequence length="168" mass="19495">MDQSEFSHTISKYSKHLYDHALKFTNDEDDAKDLVQETLIKGMRFCNNFDRGTNLRGWLYVIMKNTFINEFRKAAKTKKLITTDDEISDANLTKSAATNTANSTFAMEDINRAMASIKAEYSIPFQLYFEGYKYEEIAEQLDIPLGTVKTHIHQARQGLQKYLALYRR</sequence>
<dbReference type="RefSeq" id="WP_010599873.1">
    <property type="nucleotide sequence ID" value="NZ_JAPJUH010000003.1"/>
</dbReference>
<dbReference type="GO" id="GO:0016987">
    <property type="term" value="F:sigma factor activity"/>
    <property type="evidence" value="ECO:0007669"/>
    <property type="project" value="UniProtKB-KW"/>
</dbReference>
<dbReference type="CDD" id="cd06171">
    <property type="entry name" value="Sigma70_r4"/>
    <property type="match status" value="1"/>
</dbReference>
<dbReference type="PANTHER" id="PTHR43133:SF25">
    <property type="entry name" value="RNA POLYMERASE SIGMA FACTOR RFAY-RELATED"/>
    <property type="match status" value="1"/>
</dbReference>
<dbReference type="InterPro" id="IPR039425">
    <property type="entry name" value="RNA_pol_sigma-70-like"/>
</dbReference>
<dbReference type="InterPro" id="IPR014284">
    <property type="entry name" value="RNA_pol_sigma-70_dom"/>
</dbReference>
<keyword evidence="4" id="KW-0804">Transcription</keyword>
<feature type="domain" description="RNA polymerase sigma-70 region 2" evidence="5">
    <location>
        <begin position="10"/>
        <end position="76"/>
    </location>
</feature>
<evidence type="ECO:0000256" key="1">
    <source>
        <dbReference type="ARBA" id="ARBA00010641"/>
    </source>
</evidence>
<dbReference type="PANTHER" id="PTHR43133">
    <property type="entry name" value="RNA POLYMERASE ECF-TYPE SIGMA FACTO"/>
    <property type="match status" value="1"/>
</dbReference>
<dbReference type="SUPFAM" id="SSF88659">
    <property type="entry name" value="Sigma3 and sigma4 domains of RNA polymerase sigma factors"/>
    <property type="match status" value="1"/>
</dbReference>
<dbReference type="EMBL" id="JAPJUH010000003">
    <property type="protein sequence ID" value="MCX3264966.1"/>
    <property type="molecule type" value="Genomic_DNA"/>
</dbReference>
<dbReference type="AlphaFoldDB" id="A0A9X3DF12"/>